<evidence type="ECO:0000256" key="3">
    <source>
        <dbReference type="ARBA" id="ARBA00022741"/>
    </source>
</evidence>
<keyword evidence="6" id="KW-1278">Translocase</keyword>
<keyword evidence="8" id="KW-0472">Membrane</keyword>
<protein>
    <recommendedName>
        <fullName evidence="1">chloroplast protein-transporting ATPase</fullName>
        <ecNumber evidence="1">7.4.2.4</ecNumber>
    </recommendedName>
</protein>
<dbReference type="GO" id="GO:0017038">
    <property type="term" value="P:protein import"/>
    <property type="evidence" value="ECO:0007669"/>
    <property type="project" value="InterPro"/>
</dbReference>
<sequence>PEVQRLEKAVKGRYYTVDEKTRTVSYTQAGTHLVFLYLRDEGAQFRDPYPGVHSLWEEEVPWGRMAVTALTAYELYVNGRDYIVREGEAVIVDPSTGRLRVKTRWQGGVHQAVEAKEGLSIQAENLVTATITFQLFFAQYEWLAGMTGTAQPAAAELFELYGIKVVPVPTNRPSRRTDHPPRLYPDKALKMHALAEQVVLAAEDMRPVLIGTTSVQESELVLAYLNRTVAPAMKHIQAARRRRAA</sequence>
<feature type="domain" description="SecA family profile" evidence="10">
    <location>
        <begin position="1"/>
        <end position="245"/>
    </location>
</feature>
<dbReference type="Gene3D" id="3.40.50.300">
    <property type="entry name" value="P-loop containing nucleotide triphosphate hydrolases"/>
    <property type="match status" value="1"/>
</dbReference>
<dbReference type="AlphaFoldDB" id="A0AAD3DQH3"/>
<dbReference type="GO" id="GO:0009941">
    <property type="term" value="C:chloroplast envelope"/>
    <property type="evidence" value="ECO:0007669"/>
    <property type="project" value="TreeGrafter"/>
</dbReference>
<dbReference type="EC" id="7.4.2.4" evidence="1"/>
<dbReference type="GO" id="GO:0016464">
    <property type="term" value="F:chloroplast protein-transporting ATPase activity"/>
    <property type="evidence" value="ECO:0007669"/>
    <property type="project" value="UniProtKB-EC"/>
</dbReference>
<dbReference type="SUPFAM" id="SSF81767">
    <property type="entry name" value="Pre-protein crosslinking domain of SecA"/>
    <property type="match status" value="1"/>
</dbReference>
<evidence type="ECO:0000256" key="2">
    <source>
        <dbReference type="ARBA" id="ARBA00022448"/>
    </source>
</evidence>
<evidence type="ECO:0000256" key="5">
    <source>
        <dbReference type="ARBA" id="ARBA00022927"/>
    </source>
</evidence>
<evidence type="ECO:0000256" key="9">
    <source>
        <dbReference type="ARBA" id="ARBA00034043"/>
    </source>
</evidence>
<dbReference type="PANTHER" id="PTHR30612">
    <property type="entry name" value="SECA INNER MEMBRANE COMPONENT OF SEC PROTEIN SECRETION SYSTEM"/>
    <property type="match status" value="1"/>
</dbReference>
<feature type="non-terminal residue" evidence="11">
    <location>
        <position position="245"/>
    </location>
</feature>
<dbReference type="InterPro" id="IPR011115">
    <property type="entry name" value="SecA_DEAD"/>
</dbReference>
<dbReference type="PROSITE" id="PS51196">
    <property type="entry name" value="SECA_MOTOR_DEAD"/>
    <property type="match status" value="1"/>
</dbReference>
<proteinExistence type="predicted"/>
<organism evidence="11 12">
    <name type="scientific">Astrephomene gubernaculifera</name>
    <dbReference type="NCBI Taxonomy" id="47775"/>
    <lineage>
        <taxon>Eukaryota</taxon>
        <taxon>Viridiplantae</taxon>
        <taxon>Chlorophyta</taxon>
        <taxon>core chlorophytes</taxon>
        <taxon>Chlorophyceae</taxon>
        <taxon>CS clade</taxon>
        <taxon>Chlamydomonadales</taxon>
        <taxon>Astrephomenaceae</taxon>
        <taxon>Astrephomene</taxon>
    </lineage>
</organism>
<keyword evidence="7" id="KW-0811">Translocation</keyword>
<dbReference type="Gene3D" id="3.90.1440.10">
    <property type="entry name" value="SecA, preprotein cross-linking domain"/>
    <property type="match status" value="1"/>
</dbReference>
<reference evidence="11 12" key="1">
    <citation type="journal article" date="2021" name="Sci. Rep.">
        <title>Genome sequencing of the multicellular alga Astrephomene provides insights into convergent evolution of germ-soma differentiation.</title>
        <authorList>
            <person name="Yamashita S."/>
            <person name="Yamamoto K."/>
            <person name="Matsuzaki R."/>
            <person name="Suzuki S."/>
            <person name="Yamaguchi H."/>
            <person name="Hirooka S."/>
            <person name="Minakuchi Y."/>
            <person name="Miyagishima S."/>
            <person name="Kawachi M."/>
            <person name="Toyoda A."/>
            <person name="Nozaki H."/>
        </authorList>
    </citation>
    <scope>NUCLEOTIDE SEQUENCE [LARGE SCALE GENOMIC DNA]</scope>
    <source>
        <strain evidence="11 12">NIES-4017</strain>
    </source>
</reference>
<dbReference type="Proteomes" id="UP001054857">
    <property type="component" value="Unassembled WGS sequence"/>
</dbReference>
<keyword evidence="12" id="KW-1185">Reference proteome</keyword>
<dbReference type="GO" id="GO:0006605">
    <property type="term" value="P:protein targeting"/>
    <property type="evidence" value="ECO:0007669"/>
    <property type="project" value="InterPro"/>
</dbReference>
<keyword evidence="4" id="KW-0067">ATP-binding</keyword>
<dbReference type="SMART" id="SM00957">
    <property type="entry name" value="SecA_DEAD"/>
    <property type="match status" value="1"/>
</dbReference>
<dbReference type="InterPro" id="IPR011130">
    <property type="entry name" value="SecA_preprotein_X-link_dom"/>
</dbReference>
<dbReference type="PRINTS" id="PR00906">
    <property type="entry name" value="SECA"/>
</dbReference>
<name>A0AAD3DQH3_9CHLO</name>
<evidence type="ECO:0000256" key="8">
    <source>
        <dbReference type="ARBA" id="ARBA00023136"/>
    </source>
</evidence>
<comment type="caution">
    <text evidence="11">The sequence shown here is derived from an EMBL/GenBank/DDBJ whole genome shotgun (WGS) entry which is preliminary data.</text>
</comment>
<keyword evidence="2" id="KW-0813">Transport</keyword>
<dbReference type="InterPro" id="IPR044722">
    <property type="entry name" value="SecA_SF2_C"/>
</dbReference>
<dbReference type="InterPro" id="IPR000185">
    <property type="entry name" value="SecA"/>
</dbReference>
<accession>A0AAD3DQH3</accession>
<dbReference type="InterPro" id="IPR027417">
    <property type="entry name" value="P-loop_NTPase"/>
</dbReference>
<evidence type="ECO:0000259" key="10">
    <source>
        <dbReference type="PROSITE" id="PS51196"/>
    </source>
</evidence>
<evidence type="ECO:0000256" key="6">
    <source>
        <dbReference type="ARBA" id="ARBA00022967"/>
    </source>
</evidence>
<evidence type="ECO:0000313" key="11">
    <source>
        <dbReference type="EMBL" id="GFR45077.1"/>
    </source>
</evidence>
<dbReference type="PANTHER" id="PTHR30612:SF11">
    <property type="entry name" value="PROTEIN TRANSLOCASE SUBUNIT SECA2, CHLOROPLASTIC"/>
    <property type="match status" value="1"/>
</dbReference>
<dbReference type="InterPro" id="IPR014018">
    <property type="entry name" value="SecA_motor_DEAD"/>
</dbReference>
<keyword evidence="3" id="KW-0547">Nucleotide-binding</keyword>
<dbReference type="SMART" id="SM00958">
    <property type="entry name" value="SecA_PP_bind"/>
    <property type="match status" value="1"/>
</dbReference>
<evidence type="ECO:0000256" key="4">
    <source>
        <dbReference type="ARBA" id="ARBA00022840"/>
    </source>
</evidence>
<dbReference type="GO" id="GO:0006886">
    <property type="term" value="P:intracellular protein transport"/>
    <property type="evidence" value="ECO:0007669"/>
    <property type="project" value="InterPro"/>
</dbReference>
<dbReference type="InterPro" id="IPR036670">
    <property type="entry name" value="SecA_X-link_sf"/>
</dbReference>
<comment type="catalytic activity">
    <reaction evidence="9">
        <text>ATP + H2O + chloroplast-proteinSide 1 = ADP + phosphate + chloroplast-proteinSide 2.</text>
        <dbReference type="EC" id="7.4.2.4"/>
    </reaction>
</comment>
<dbReference type="EMBL" id="BMAR01000009">
    <property type="protein sequence ID" value="GFR45077.1"/>
    <property type="molecule type" value="Genomic_DNA"/>
</dbReference>
<dbReference type="Pfam" id="PF21090">
    <property type="entry name" value="P-loop_SecA"/>
    <property type="match status" value="1"/>
</dbReference>
<dbReference type="GO" id="GO:0005524">
    <property type="term" value="F:ATP binding"/>
    <property type="evidence" value="ECO:0007669"/>
    <property type="project" value="UniProtKB-KW"/>
</dbReference>
<keyword evidence="5" id="KW-0653">Protein transport</keyword>
<evidence type="ECO:0000256" key="7">
    <source>
        <dbReference type="ARBA" id="ARBA00023010"/>
    </source>
</evidence>
<feature type="non-terminal residue" evidence="11">
    <location>
        <position position="1"/>
    </location>
</feature>
<dbReference type="GO" id="GO:0016020">
    <property type="term" value="C:membrane"/>
    <property type="evidence" value="ECO:0007669"/>
    <property type="project" value="InterPro"/>
</dbReference>
<evidence type="ECO:0000256" key="1">
    <source>
        <dbReference type="ARBA" id="ARBA00012047"/>
    </source>
</evidence>
<evidence type="ECO:0000313" key="12">
    <source>
        <dbReference type="Proteomes" id="UP001054857"/>
    </source>
</evidence>
<gene>
    <name evidence="11" type="ORF">Agub_g6452</name>
</gene>
<dbReference type="Pfam" id="PF01043">
    <property type="entry name" value="SecA_PP_bind"/>
    <property type="match status" value="1"/>
</dbReference>